<dbReference type="EMBL" id="CP054051">
    <property type="protein sequence ID" value="QKJ26589.1"/>
    <property type="molecule type" value="Genomic_DNA"/>
</dbReference>
<reference evidence="1 4" key="2">
    <citation type="submission" date="2020-05" db="EMBL/GenBank/DDBJ databases">
        <title>Complete genome sequencing of Campylobacter and Arcobacter type strains.</title>
        <authorList>
            <person name="Miller W.G."/>
            <person name="Yee E."/>
        </authorList>
    </citation>
    <scope>NUCLEOTIDE SEQUENCE [LARGE SCALE GENOMIC DNA]</scope>
    <source>
        <strain evidence="1 4">LMG 21996</strain>
    </source>
</reference>
<dbReference type="RefSeq" id="WP_024775508.1">
    <property type="nucleotide sequence ID" value="NZ_CP043857.1"/>
</dbReference>
<keyword evidence="2" id="KW-0969">Cilium</keyword>
<evidence type="ECO:0000313" key="1">
    <source>
        <dbReference type="EMBL" id="QKJ26589.1"/>
    </source>
</evidence>
<keyword evidence="3" id="KW-1185">Reference proteome</keyword>
<gene>
    <name evidence="1" type="ORF">ACBT_0635</name>
    <name evidence="2" type="ORF">FE247_06415</name>
</gene>
<protein>
    <submittedName>
        <fullName evidence="1">FlaG family protein</fullName>
    </submittedName>
    <submittedName>
        <fullName evidence="2">Flagellin</fullName>
    </submittedName>
</protein>
<dbReference type="AlphaFoldDB" id="A0A5J6REN8"/>
<dbReference type="OrthoDB" id="5348401at2"/>
<name>A0A5J6REN8_9BACT</name>
<dbReference type="EMBL" id="VBUC01000012">
    <property type="protein sequence ID" value="TLS98944.1"/>
    <property type="molecule type" value="Genomic_DNA"/>
</dbReference>
<proteinExistence type="predicted"/>
<organism evidence="1 4">
    <name type="scientific">Aliarcobacter cibarius</name>
    <dbReference type="NCBI Taxonomy" id="255507"/>
    <lineage>
        <taxon>Bacteria</taxon>
        <taxon>Pseudomonadati</taxon>
        <taxon>Campylobacterota</taxon>
        <taxon>Epsilonproteobacteria</taxon>
        <taxon>Campylobacterales</taxon>
        <taxon>Arcobacteraceae</taxon>
        <taxon>Aliarcobacter</taxon>
    </lineage>
</organism>
<accession>A0A5J6REN8</accession>
<dbReference type="Proteomes" id="UP000509513">
    <property type="component" value="Chromosome"/>
</dbReference>
<evidence type="ECO:0000313" key="2">
    <source>
        <dbReference type="EMBL" id="TLS98944.1"/>
    </source>
</evidence>
<keyword evidence="2" id="KW-0966">Cell projection</keyword>
<dbReference type="Proteomes" id="UP000305417">
    <property type="component" value="Unassembled WGS sequence"/>
</dbReference>
<keyword evidence="2" id="KW-0282">Flagellum</keyword>
<reference evidence="2 3" key="1">
    <citation type="submission" date="2019-05" db="EMBL/GenBank/DDBJ databases">
        <title>Arcobacter cibarius and Arcobacter thereius providing challenges in identification an antibiotic susceptibility and Quinolone resistance.</title>
        <authorList>
            <person name="Busch A."/>
            <person name="Hanel I."/>
            <person name="Hotzel H."/>
            <person name="Tomaso H."/>
        </authorList>
    </citation>
    <scope>NUCLEOTIDE SEQUENCE [LARGE SCALE GENOMIC DNA]</scope>
    <source>
        <strain evidence="2 3">16CS0831-2</strain>
    </source>
</reference>
<sequence length="103" mass="11931">MQIGKIPDIDNAKENVIQKNQKLSETKEESKLIDKDEYKKALSTNVANKSEVIIDNITFGYNKESKDFFVKVTRGDVELKFPTEDMMRLKAYLLEELEKNNSI</sequence>
<dbReference type="STRING" id="1442598.GCA_000522465_01416"/>
<dbReference type="KEGG" id="acib:ACBT_0635"/>
<evidence type="ECO:0000313" key="3">
    <source>
        <dbReference type="Proteomes" id="UP000305417"/>
    </source>
</evidence>
<evidence type="ECO:0000313" key="4">
    <source>
        <dbReference type="Proteomes" id="UP000509513"/>
    </source>
</evidence>